<feature type="region of interest" description="Disordered" evidence="1">
    <location>
        <begin position="851"/>
        <end position="920"/>
    </location>
</feature>
<keyword evidence="2" id="KW-0812">Transmembrane</keyword>
<dbReference type="GeneID" id="39977960"/>
<feature type="transmembrane region" description="Helical" evidence="2">
    <location>
        <begin position="1031"/>
        <end position="1057"/>
    </location>
</feature>
<keyword evidence="4" id="KW-1185">Reference proteome</keyword>
<comment type="caution">
    <text evidence="3">The sequence shown here is derived from an EMBL/GenBank/DDBJ whole genome shotgun (WGS) entry which is preliminary data.</text>
</comment>
<keyword evidence="2" id="KW-1133">Transmembrane helix</keyword>
<feature type="compositionally biased region" description="Acidic residues" evidence="1">
    <location>
        <begin position="1091"/>
        <end position="1109"/>
    </location>
</feature>
<evidence type="ECO:0000256" key="1">
    <source>
        <dbReference type="SAM" id="MobiDB-lite"/>
    </source>
</evidence>
<feature type="compositionally biased region" description="Low complexity" evidence="1">
    <location>
        <begin position="261"/>
        <end position="275"/>
    </location>
</feature>
<feature type="transmembrane region" description="Helical" evidence="2">
    <location>
        <begin position="1001"/>
        <end position="1025"/>
    </location>
</feature>
<reference evidence="3 4" key="1">
    <citation type="submission" date="2016-10" db="EMBL/GenBank/DDBJ databases">
        <title>Reductive evolution of mitochondrial metabolism and differential evolution of invasion-related proteins in Cryptosporidium.</title>
        <authorList>
            <person name="Liu S."/>
            <person name="Roellig D.M."/>
            <person name="Guo Y."/>
            <person name="Li N."/>
            <person name="Frace M.A."/>
            <person name="Tang K."/>
            <person name="Zhang L."/>
            <person name="Feng Y."/>
            <person name="Xiao L."/>
        </authorList>
    </citation>
    <scope>NUCLEOTIDE SEQUENCE [LARGE SCALE GENOMIC DNA]</scope>
    <source>
        <strain evidence="3">39726</strain>
    </source>
</reference>
<evidence type="ECO:0000313" key="3">
    <source>
        <dbReference type="EMBL" id="OII74325.1"/>
    </source>
</evidence>
<feature type="transmembrane region" description="Helical" evidence="2">
    <location>
        <begin position="1171"/>
        <end position="1188"/>
    </location>
</feature>
<feature type="compositionally biased region" description="Basic and acidic residues" evidence="1">
    <location>
        <begin position="859"/>
        <end position="873"/>
    </location>
</feature>
<feature type="transmembrane region" description="Helical" evidence="2">
    <location>
        <begin position="1200"/>
        <end position="1222"/>
    </location>
</feature>
<protein>
    <submittedName>
        <fullName evidence="3">Uncharacterized protein</fullName>
    </submittedName>
</protein>
<name>A0A1J4MN71_9CRYT</name>
<dbReference type="OrthoDB" id="343843at2759"/>
<dbReference type="RefSeq" id="XP_028875518.1">
    <property type="nucleotide sequence ID" value="XM_029018181.1"/>
</dbReference>
<feature type="compositionally biased region" description="Basic and acidic residues" evidence="1">
    <location>
        <begin position="891"/>
        <end position="900"/>
    </location>
</feature>
<accession>A0A1J4MN71</accession>
<keyword evidence="2" id="KW-0472">Membrane</keyword>
<feature type="compositionally biased region" description="Acidic residues" evidence="1">
    <location>
        <begin position="874"/>
        <end position="890"/>
    </location>
</feature>
<sequence length="1626" mass="190382">MNINMELVRELKLENIPIDLILDATCNSPPGIKNKLGSRRNDDNLDEDLVNPKLRILAEGEVSSSYNYKNQVEFSINNNNDQNHSTLENISEVSNLKENKGIFGSRVNSDPLINNHETNSSIYSEIKKTKTNYESRKKRNIPKFHLPIKSLNNMIDEEVILKEDKSLDNIDFINNMNYSLKYDFPNNNKILNNNSENYQISEREVNISKNDFDFDHLPIHSNNLSNYLNNHYSNKDENQFNKDNIFQERLLKSSTPSETANNGNISQKNSNNQSDSAFEHYKSHYGTITSKDKYLKHESMSNSSISSRSDFELNQRITSVSETNSKFGTEHCQESIYDSKNELYQDKKNSELVPETNLASVVNGPKVYQEEKEKEDFKKENNLSNHLNKLIPVSLLKQENNEIKLKEISNKERYSQIFKGEEFTDIFNKCWNDAGKELGKRYEDDLYQNKIEDLDKDSHLNHVPFQSDLIMINSKRKIKTTIPTKALNTNKVFNLNSDTDMINPMGLLRYVKEHNQKDEELFTNMRSIKQQIDDRGENILIEDMSTRASTMNNLASFEYNNNVTRNNTRSNIVISSELVSSSNNSNGSLEVYNGNMGSNLSYQFKERGRSNQEDLETYMDSDYTKSRISINKRSRSIKDDHSLQERRIFESKTDKITDLDQISNQDFDVNLDLESGNKYEHYIQEFKNSNVNNSDNNKNDNKSGFEDFFKIEKKSRDEHKDKKVVRLYKNDQQLSIQKLRDNLKSIETRRFGNISNNLLSEENIHKTIYEEFKDVRNKFPKKEFIVEMVDENKYDYGFSLEVNQTEKVTDVEMKIKEFHAPLISSLDFNGREENSSRNHLIDIPNSRFEEIENDIEVEDVQKDERNTQGKQESEQENEQESEQNEQENEQENEHEKKENESENDLNSEYERTSSENRGHFSTSTRYYNSLGLTEDFMLVFKNFSLARILSSFFGFKVKGVMNTGLVEKMKVEEENKNRQRNWKETIMSYEKLGVIVEKRNLILIFVISANIILISLANIIIPIVYSIKNALFPILTVNAIINFLIFYLINGTLIYVFTNKIKKFNNSILNDYFLLLQRINQIRKERRKLEYEEEQDEDEDEEDEYEKDEEEKRDKQEEEELLVVVEDEKELVEEEVEEDIMEHIYTQLMYDYIQIMEDLNIESTDKYRRSIWILFIVGIMQMGLSLFLDTFVINHYNFNGILVNIFNIVNLLISATLNLVYINKRNGRWDLMDIFNENLLLILDGAIQEKQLKFLTYSSSIMEQIIFWNFIFNTKDDGNININWRNFISNISTLEMEQQKLHNIKNIKNMNINVLCRIHLELSTILKSTNSINNSTNELWPFFYLHYNHTQKKLIISSHNSILYRQENKLNRKENMNGNYLMSIPTNLISIESIQSTVFPWILVYYNNKNQNITNVINNLIKLNIIKSSQTSSQTSSPPDLNVNKVIKKGQDKNFNNITSEYNNMDFKNQIKEYIIILENLLFSSENDSFTLNSLIQPAEINKKNQKASFQISKEFENKLSHIFNNYNFISFCNNTVSNNNDNNNNIGGKVISKESKFSRPSGNKILKLKDDPIYIMNCTIPAEYFLSMNVDIDCKDLVTRDKVVKLQIACFSFADLLNIYTVISS</sequence>
<gene>
    <name evidence="3" type="ORF">cubi_01169</name>
</gene>
<organism evidence="3 4">
    <name type="scientific">Cryptosporidium ubiquitum</name>
    <dbReference type="NCBI Taxonomy" id="857276"/>
    <lineage>
        <taxon>Eukaryota</taxon>
        <taxon>Sar</taxon>
        <taxon>Alveolata</taxon>
        <taxon>Apicomplexa</taxon>
        <taxon>Conoidasida</taxon>
        <taxon>Coccidia</taxon>
        <taxon>Eucoccidiorida</taxon>
        <taxon>Eimeriorina</taxon>
        <taxon>Cryptosporidiidae</taxon>
        <taxon>Cryptosporidium</taxon>
    </lineage>
</organism>
<evidence type="ECO:0000256" key="2">
    <source>
        <dbReference type="SAM" id="Phobius"/>
    </source>
</evidence>
<dbReference type="Proteomes" id="UP000186176">
    <property type="component" value="Unassembled WGS sequence"/>
</dbReference>
<proteinExistence type="predicted"/>
<evidence type="ECO:0000313" key="4">
    <source>
        <dbReference type="Proteomes" id="UP000186176"/>
    </source>
</evidence>
<feature type="region of interest" description="Disordered" evidence="1">
    <location>
        <begin position="1090"/>
        <end position="1118"/>
    </location>
</feature>
<feature type="region of interest" description="Disordered" evidence="1">
    <location>
        <begin position="254"/>
        <end position="275"/>
    </location>
</feature>
<dbReference type="VEuPathDB" id="CryptoDB:cubi_01169"/>
<feature type="compositionally biased region" description="Basic and acidic residues" evidence="1">
    <location>
        <begin position="908"/>
        <end position="918"/>
    </location>
</feature>
<dbReference type="EMBL" id="LRBP01000012">
    <property type="protein sequence ID" value="OII74325.1"/>
    <property type="molecule type" value="Genomic_DNA"/>
</dbReference>